<dbReference type="AlphaFoldDB" id="A0A556AKL3"/>
<feature type="chain" id="PRO_5022073777" evidence="2">
    <location>
        <begin position="20"/>
        <end position="320"/>
    </location>
</feature>
<dbReference type="Gene3D" id="3.40.190.10">
    <property type="entry name" value="Periplasmic binding protein-like II"/>
    <property type="match status" value="1"/>
</dbReference>
<dbReference type="PANTHER" id="PTHR42928">
    <property type="entry name" value="TRICARBOXYLATE-BINDING PROTEIN"/>
    <property type="match status" value="1"/>
</dbReference>
<feature type="signal peptide" evidence="2">
    <location>
        <begin position="1"/>
        <end position="19"/>
    </location>
</feature>
<evidence type="ECO:0000256" key="2">
    <source>
        <dbReference type="SAM" id="SignalP"/>
    </source>
</evidence>
<dbReference type="EMBL" id="VLTJ01000028">
    <property type="protein sequence ID" value="TSH93432.1"/>
    <property type="molecule type" value="Genomic_DNA"/>
</dbReference>
<proteinExistence type="inferred from homology"/>
<dbReference type="InterPro" id="IPR042100">
    <property type="entry name" value="Bug_dom1"/>
</dbReference>
<protein>
    <submittedName>
        <fullName evidence="3">Tripartite tricarboxylate transporter substrate binding protein</fullName>
    </submittedName>
</protein>
<name>A0A556AKL3_9BURK</name>
<dbReference type="PIRSF" id="PIRSF017082">
    <property type="entry name" value="YflP"/>
    <property type="match status" value="1"/>
</dbReference>
<dbReference type="Gene3D" id="3.40.190.150">
    <property type="entry name" value="Bordetella uptake gene, domain 1"/>
    <property type="match status" value="1"/>
</dbReference>
<accession>A0A556AKL3</accession>
<dbReference type="SUPFAM" id="SSF53850">
    <property type="entry name" value="Periplasmic binding protein-like II"/>
    <property type="match status" value="1"/>
</dbReference>
<comment type="caution">
    <text evidence="3">The sequence shown here is derived from an EMBL/GenBank/DDBJ whole genome shotgun (WGS) entry which is preliminary data.</text>
</comment>
<dbReference type="Proteomes" id="UP000318405">
    <property type="component" value="Unassembled WGS sequence"/>
</dbReference>
<keyword evidence="2" id="KW-0732">Signal</keyword>
<dbReference type="Pfam" id="PF03401">
    <property type="entry name" value="TctC"/>
    <property type="match status" value="1"/>
</dbReference>
<sequence length="320" mass="33535">MKRFLAFTISLTLAATAVAADTWPSRSIRYIVPFGAGGSTDTLSRVIAERLQQRLGQPVVIENIGGVGGSIGMARLSRAVPDGYTIGLGNTASHAITPVIQPVKPYDPIEGFTPITLLAEYHNVLVVNAALPAKDLSEFIALAQRSDTPLAYGSSGVGSSNHLTSELLARGAGANFTHIPYKGNNEAMTAVAAGHVDWMFATASEVQPFVAAGKVRALATSGQDTEPLLPDVPPIASVLPGFSVVGWMALFGPSHLPKAIADRINKEVVDILADPQVAARYEALGLRVVASTQAEATRRVAEDYESWKAVSEAAGVGGRP</sequence>
<dbReference type="PANTHER" id="PTHR42928:SF5">
    <property type="entry name" value="BLR1237 PROTEIN"/>
    <property type="match status" value="1"/>
</dbReference>
<evidence type="ECO:0000313" key="4">
    <source>
        <dbReference type="Proteomes" id="UP000318405"/>
    </source>
</evidence>
<evidence type="ECO:0000313" key="3">
    <source>
        <dbReference type="EMBL" id="TSH93432.1"/>
    </source>
</evidence>
<keyword evidence="4" id="KW-1185">Reference proteome</keyword>
<reference evidence="3 4" key="1">
    <citation type="submission" date="2019-07" db="EMBL/GenBank/DDBJ databases">
        <title>Qingshengfaniella alkalisoli gen. nov., sp. nov., isolated from saline soil.</title>
        <authorList>
            <person name="Xu L."/>
            <person name="Huang X.-X."/>
            <person name="Sun J.-Q."/>
        </authorList>
    </citation>
    <scope>NUCLEOTIDE SEQUENCE [LARGE SCALE GENOMIC DNA]</scope>
    <source>
        <strain evidence="3 4">DSM 27279</strain>
    </source>
</reference>
<dbReference type="RefSeq" id="WP_143948951.1">
    <property type="nucleotide sequence ID" value="NZ_BAABMB010000006.1"/>
</dbReference>
<dbReference type="OrthoDB" id="8677694at2"/>
<organism evidence="3 4">
    <name type="scientific">Verticiella sediminum</name>
    <dbReference type="NCBI Taxonomy" id="1247510"/>
    <lineage>
        <taxon>Bacteria</taxon>
        <taxon>Pseudomonadati</taxon>
        <taxon>Pseudomonadota</taxon>
        <taxon>Betaproteobacteria</taxon>
        <taxon>Burkholderiales</taxon>
        <taxon>Alcaligenaceae</taxon>
        <taxon>Verticiella</taxon>
    </lineage>
</organism>
<comment type="similarity">
    <text evidence="1">Belongs to the UPF0065 (bug) family.</text>
</comment>
<dbReference type="InterPro" id="IPR005064">
    <property type="entry name" value="BUG"/>
</dbReference>
<evidence type="ECO:0000256" key="1">
    <source>
        <dbReference type="ARBA" id="ARBA00006987"/>
    </source>
</evidence>
<dbReference type="CDD" id="cd07012">
    <property type="entry name" value="PBP2_Bug_TTT"/>
    <property type="match status" value="1"/>
</dbReference>
<gene>
    <name evidence="3" type="ORF">FOZ76_14340</name>
</gene>